<sequence length="447" mass="48555">MTQPYHLTASQAQAKFRDGSLTVEEYAKSLISRIDTRNTTVNAWAYLDPQLVLQRARDLDQISPEKQGPLHGVAIGVKDVILTKDMPTQYNSIIYEGDAPEIDAGSIAILRAKGALIFGKTTTTEFAATTVGPSYKGPKTTNPHDPRRTPGGSSSGSGAAVGDLQVPIGLGTQTVGSTIRPGSFNGIYAMKPTWNAITREGQKLYSLILDTLGLYSRSVDDLELLLNAFHVIDDEPIQPFSIAGSKFALLTFPTPEWPEMGPGTISALNKATALIRAHGATVEEIPLPPAFHKMYEYHLLVLSADGRTAFLPEYTLNSTSMHSSLIAHVENHSSYTRKAQLQAFDALAAMRPQMDALADRYTAIFAPSVVDEAPVGLETTGEAAFCAPWTAMHMPVVNVPGFKGENGMPVGVSLVSSRFRDRYLLGVAKEVGKVFEKEGSWRREFRE</sequence>
<evidence type="ECO:0000313" key="4">
    <source>
        <dbReference type="Proteomes" id="UP000799423"/>
    </source>
</evidence>
<dbReference type="PANTHER" id="PTHR42678:SF2">
    <property type="entry name" value="AMIDASE FAMILY PROTEIN (AFU_ORTHOLOGUE AFUA_6G14410)"/>
    <property type="match status" value="1"/>
</dbReference>
<dbReference type="EMBL" id="MU006306">
    <property type="protein sequence ID" value="KAF2850594.1"/>
    <property type="molecule type" value="Genomic_DNA"/>
</dbReference>
<dbReference type="InterPro" id="IPR036928">
    <property type="entry name" value="AS_sf"/>
</dbReference>
<dbReference type="InterPro" id="IPR023631">
    <property type="entry name" value="Amidase_dom"/>
</dbReference>
<evidence type="ECO:0000256" key="1">
    <source>
        <dbReference type="SAM" id="MobiDB-lite"/>
    </source>
</evidence>
<feature type="domain" description="Amidase" evidence="2">
    <location>
        <begin position="28"/>
        <end position="425"/>
    </location>
</feature>
<proteinExistence type="predicted"/>
<dbReference type="AlphaFoldDB" id="A0A6A7B5Q6"/>
<dbReference type="Proteomes" id="UP000799423">
    <property type="component" value="Unassembled WGS sequence"/>
</dbReference>
<dbReference type="SUPFAM" id="SSF75304">
    <property type="entry name" value="Amidase signature (AS) enzymes"/>
    <property type="match status" value="1"/>
</dbReference>
<evidence type="ECO:0000259" key="2">
    <source>
        <dbReference type="Pfam" id="PF01425"/>
    </source>
</evidence>
<dbReference type="PANTHER" id="PTHR42678">
    <property type="entry name" value="AMIDASE"/>
    <property type="match status" value="1"/>
</dbReference>
<dbReference type="Gene3D" id="3.90.1300.10">
    <property type="entry name" value="Amidase signature (AS) domain"/>
    <property type="match status" value="1"/>
</dbReference>
<accession>A0A6A7B5Q6</accession>
<gene>
    <name evidence="3" type="ORF">T440DRAFT_424861</name>
</gene>
<organism evidence="3 4">
    <name type="scientific">Plenodomus tracheiphilus IPT5</name>
    <dbReference type="NCBI Taxonomy" id="1408161"/>
    <lineage>
        <taxon>Eukaryota</taxon>
        <taxon>Fungi</taxon>
        <taxon>Dikarya</taxon>
        <taxon>Ascomycota</taxon>
        <taxon>Pezizomycotina</taxon>
        <taxon>Dothideomycetes</taxon>
        <taxon>Pleosporomycetidae</taxon>
        <taxon>Pleosporales</taxon>
        <taxon>Pleosporineae</taxon>
        <taxon>Leptosphaeriaceae</taxon>
        <taxon>Plenodomus</taxon>
    </lineage>
</organism>
<keyword evidence="4" id="KW-1185">Reference proteome</keyword>
<reference evidence="3" key="1">
    <citation type="submission" date="2020-01" db="EMBL/GenBank/DDBJ databases">
        <authorList>
            <consortium name="DOE Joint Genome Institute"/>
            <person name="Haridas S."/>
            <person name="Albert R."/>
            <person name="Binder M."/>
            <person name="Bloem J."/>
            <person name="Labutti K."/>
            <person name="Salamov A."/>
            <person name="Andreopoulos B."/>
            <person name="Baker S.E."/>
            <person name="Barry K."/>
            <person name="Bills G."/>
            <person name="Bluhm B.H."/>
            <person name="Cannon C."/>
            <person name="Castanera R."/>
            <person name="Culley D.E."/>
            <person name="Daum C."/>
            <person name="Ezra D."/>
            <person name="Gonzalez J.B."/>
            <person name="Henrissat B."/>
            <person name="Kuo A."/>
            <person name="Liang C."/>
            <person name="Lipzen A."/>
            <person name="Lutzoni F."/>
            <person name="Magnuson J."/>
            <person name="Mondo S."/>
            <person name="Nolan M."/>
            <person name="Ohm R."/>
            <person name="Pangilinan J."/>
            <person name="Park H.-J."/>
            <person name="Ramirez L."/>
            <person name="Alfaro M."/>
            <person name="Sun H."/>
            <person name="Tritt A."/>
            <person name="Yoshinaga Y."/>
            <person name="Zwiers L.-H."/>
            <person name="Turgeon B.G."/>
            <person name="Goodwin S.B."/>
            <person name="Spatafora J.W."/>
            <person name="Crous P.W."/>
            <person name="Grigoriev I.V."/>
        </authorList>
    </citation>
    <scope>NUCLEOTIDE SEQUENCE</scope>
    <source>
        <strain evidence="3">IPT5</strain>
    </source>
</reference>
<feature type="region of interest" description="Disordered" evidence="1">
    <location>
        <begin position="130"/>
        <end position="158"/>
    </location>
</feature>
<dbReference type="Pfam" id="PF01425">
    <property type="entry name" value="Amidase"/>
    <property type="match status" value="1"/>
</dbReference>
<name>A0A6A7B5Q6_9PLEO</name>
<dbReference type="OrthoDB" id="6428749at2759"/>
<protein>
    <submittedName>
        <fullName evidence="3">Asp-tRNA Asn/Glu-tRNA Gln amidotransferas-like protein subunit A</fullName>
    </submittedName>
</protein>
<evidence type="ECO:0000313" key="3">
    <source>
        <dbReference type="EMBL" id="KAF2850594.1"/>
    </source>
</evidence>